<proteinExistence type="inferred from homology"/>
<organism evidence="11 12">
    <name type="scientific">Marinobacter azerbaijanicus</name>
    <dbReference type="NCBI Taxonomy" id="3050455"/>
    <lineage>
        <taxon>Bacteria</taxon>
        <taxon>Pseudomonadati</taxon>
        <taxon>Pseudomonadota</taxon>
        <taxon>Gammaproteobacteria</taxon>
        <taxon>Pseudomonadales</taxon>
        <taxon>Marinobacteraceae</taxon>
        <taxon>Marinobacter</taxon>
    </lineage>
</organism>
<comment type="similarity">
    <text evidence="9">Belongs to the MntA antitoxin family.</text>
</comment>
<dbReference type="InterPro" id="IPR043519">
    <property type="entry name" value="NT_sf"/>
</dbReference>
<feature type="domain" description="Polymerase nucleotidyl transferase" evidence="10">
    <location>
        <begin position="13"/>
        <end position="97"/>
    </location>
</feature>
<protein>
    <submittedName>
        <fullName evidence="11">Nucleotidyltransferase family protein</fullName>
    </submittedName>
</protein>
<evidence type="ECO:0000256" key="8">
    <source>
        <dbReference type="ARBA" id="ARBA00022842"/>
    </source>
</evidence>
<keyword evidence="12" id="KW-1185">Reference proteome</keyword>
<keyword evidence="7" id="KW-0067">ATP-binding</keyword>
<evidence type="ECO:0000256" key="9">
    <source>
        <dbReference type="ARBA" id="ARBA00038276"/>
    </source>
</evidence>
<gene>
    <name evidence="11" type="ORF">QPM17_03375</name>
</gene>
<dbReference type="InterPro" id="IPR002934">
    <property type="entry name" value="Polymerase_NTP_transf_dom"/>
</dbReference>
<dbReference type="PANTHER" id="PTHR33571">
    <property type="entry name" value="SSL8005 PROTEIN"/>
    <property type="match status" value="1"/>
</dbReference>
<dbReference type="Pfam" id="PF01909">
    <property type="entry name" value="NTP_transf_2"/>
    <property type="match status" value="1"/>
</dbReference>
<sequence>MNQIIEQAQQGIERLCLEHHVKYLAVFGSATSGSFTPESDVDLLVEFEEGLSAREYSSDYFGLKAGLEAILGRDVDLVTVNSLTNPYFRDTVMSEQQALYAA</sequence>
<keyword evidence="2" id="KW-1277">Toxin-antitoxin system</keyword>
<accession>A0ABT7I7M2</accession>
<reference evidence="11 12" key="1">
    <citation type="submission" date="2023-06" db="EMBL/GenBank/DDBJ databases">
        <title>Marinobacter azerbaijanicus a moderately halophilic, isolated from Urmia Lake in Azerbaijan region of Iran.</title>
        <authorList>
            <person name="Sanchez-Porro C."/>
            <person name="Aghdam E.M."/>
            <person name="Saheb S.M."/>
            <person name="Tarhriz V."/>
            <person name="Kazemi E."/>
            <person name="Ammozegar M.A."/>
            <person name="Ventosa A."/>
            <person name="Hejazi M.S."/>
        </authorList>
    </citation>
    <scope>NUCLEOTIDE SEQUENCE [LARGE SCALE GENOMIC DNA]</scope>
    <source>
        <strain evidence="11 12">TBZ242</strain>
    </source>
</reference>
<evidence type="ECO:0000313" key="12">
    <source>
        <dbReference type="Proteomes" id="UP001227964"/>
    </source>
</evidence>
<comment type="cofactor">
    <cofactor evidence="1">
        <name>Mg(2+)</name>
        <dbReference type="ChEBI" id="CHEBI:18420"/>
    </cofactor>
</comment>
<evidence type="ECO:0000256" key="5">
    <source>
        <dbReference type="ARBA" id="ARBA00022723"/>
    </source>
</evidence>
<dbReference type="Proteomes" id="UP001227964">
    <property type="component" value="Unassembled WGS sequence"/>
</dbReference>
<dbReference type="PANTHER" id="PTHR33571:SF12">
    <property type="entry name" value="BSL3053 PROTEIN"/>
    <property type="match status" value="1"/>
</dbReference>
<keyword evidence="4" id="KW-0548">Nucleotidyltransferase</keyword>
<evidence type="ECO:0000256" key="7">
    <source>
        <dbReference type="ARBA" id="ARBA00022840"/>
    </source>
</evidence>
<keyword evidence="5" id="KW-0479">Metal-binding</keyword>
<keyword evidence="3" id="KW-0808">Transferase</keyword>
<evidence type="ECO:0000256" key="4">
    <source>
        <dbReference type="ARBA" id="ARBA00022695"/>
    </source>
</evidence>
<dbReference type="RefSeq" id="WP_285388740.1">
    <property type="nucleotide sequence ID" value="NZ_JASSVS010000001.1"/>
</dbReference>
<evidence type="ECO:0000256" key="6">
    <source>
        <dbReference type="ARBA" id="ARBA00022741"/>
    </source>
</evidence>
<evidence type="ECO:0000259" key="10">
    <source>
        <dbReference type="Pfam" id="PF01909"/>
    </source>
</evidence>
<keyword evidence="6" id="KW-0547">Nucleotide-binding</keyword>
<dbReference type="InterPro" id="IPR052038">
    <property type="entry name" value="Type-VII_TA_antitoxin"/>
</dbReference>
<dbReference type="EMBL" id="JASSVS010000001">
    <property type="protein sequence ID" value="MDL0430149.1"/>
    <property type="molecule type" value="Genomic_DNA"/>
</dbReference>
<evidence type="ECO:0000256" key="1">
    <source>
        <dbReference type="ARBA" id="ARBA00001946"/>
    </source>
</evidence>
<evidence type="ECO:0000256" key="3">
    <source>
        <dbReference type="ARBA" id="ARBA00022679"/>
    </source>
</evidence>
<dbReference type="CDD" id="cd05403">
    <property type="entry name" value="NT_KNTase_like"/>
    <property type="match status" value="1"/>
</dbReference>
<dbReference type="Gene3D" id="3.30.460.10">
    <property type="entry name" value="Beta Polymerase, domain 2"/>
    <property type="match status" value="1"/>
</dbReference>
<comment type="caution">
    <text evidence="11">The sequence shown here is derived from an EMBL/GenBank/DDBJ whole genome shotgun (WGS) entry which is preliminary data.</text>
</comment>
<keyword evidence="8" id="KW-0460">Magnesium</keyword>
<evidence type="ECO:0000313" key="11">
    <source>
        <dbReference type="EMBL" id="MDL0430149.1"/>
    </source>
</evidence>
<dbReference type="SUPFAM" id="SSF81301">
    <property type="entry name" value="Nucleotidyltransferase"/>
    <property type="match status" value="1"/>
</dbReference>
<evidence type="ECO:0000256" key="2">
    <source>
        <dbReference type="ARBA" id="ARBA00022649"/>
    </source>
</evidence>
<name>A0ABT7I7M2_9GAMM</name>